<evidence type="ECO:0000256" key="2">
    <source>
        <dbReference type="PIRNR" id="PIRNR028983"/>
    </source>
</evidence>
<name>A0A9P0HMD6_NEZVI</name>
<sequence>MSAPPKKREIALEERSSDESDNSSENEEGGEYTGQQEIQVEFEGRNPIDSDFHGIKQLLQQLFLKAHLNLSALTELIIGQSFVGSVVKQSDNELEDEDEDDPNDVFGITTVVNLTEKQNIECISQLRTLLVELSTEHGTDRCSTMIRTLLSDSSKPLGLVINERFVNIPAQISVPLLDSLCKEIKKACEKKMAYDFAYYIFICKLYKVDGKTKGKKKNRKGQNPIEEQDVIWSNPEEELLDEVADMKFEFSVKNETDSGLSGNWLEDDISMTPFRRVVLLDAKKLEPLVSRIQEFVNR</sequence>
<dbReference type="OrthoDB" id="27543at2759"/>
<feature type="compositionally biased region" description="Basic and acidic residues" evidence="3">
    <location>
        <begin position="1"/>
        <end position="18"/>
    </location>
</feature>
<dbReference type="Proteomes" id="UP001152798">
    <property type="component" value="Chromosome 6"/>
</dbReference>
<keyword evidence="5" id="KW-1185">Reference proteome</keyword>
<comment type="similarity">
    <text evidence="1 2">Belongs to the BCP1 family.</text>
</comment>
<evidence type="ECO:0000313" key="4">
    <source>
        <dbReference type="EMBL" id="CAH1404312.1"/>
    </source>
</evidence>
<protein>
    <recommendedName>
        <fullName evidence="2">Protein BCCIP homolog</fullName>
    </recommendedName>
</protein>
<reference evidence="4" key="1">
    <citation type="submission" date="2022-01" db="EMBL/GenBank/DDBJ databases">
        <authorList>
            <person name="King R."/>
        </authorList>
    </citation>
    <scope>NUCLEOTIDE SEQUENCE</scope>
</reference>
<dbReference type="InterPro" id="IPR025602">
    <property type="entry name" value="BCP1_family"/>
</dbReference>
<feature type="region of interest" description="Disordered" evidence="3">
    <location>
        <begin position="1"/>
        <end position="35"/>
    </location>
</feature>
<dbReference type="PIRSF" id="PIRSF028983">
    <property type="entry name" value="BCP1"/>
    <property type="match status" value="1"/>
</dbReference>
<dbReference type="AlphaFoldDB" id="A0A9P0HMD6"/>
<proteinExistence type="inferred from homology"/>
<dbReference type="PANTHER" id="PTHR13261:SF0">
    <property type="entry name" value="BRCA2 AND CDKN1A-INTERACTING PROTEIN"/>
    <property type="match status" value="1"/>
</dbReference>
<dbReference type="Pfam" id="PF13862">
    <property type="entry name" value="BCCIP"/>
    <property type="match status" value="1"/>
</dbReference>
<feature type="compositionally biased region" description="Acidic residues" evidence="3">
    <location>
        <begin position="19"/>
        <end position="30"/>
    </location>
</feature>
<evidence type="ECO:0000256" key="1">
    <source>
        <dbReference type="ARBA" id="ARBA00006781"/>
    </source>
</evidence>
<dbReference type="EMBL" id="OV725082">
    <property type="protein sequence ID" value="CAH1404312.1"/>
    <property type="molecule type" value="Genomic_DNA"/>
</dbReference>
<organism evidence="4 5">
    <name type="scientific">Nezara viridula</name>
    <name type="common">Southern green stink bug</name>
    <name type="synonym">Cimex viridulus</name>
    <dbReference type="NCBI Taxonomy" id="85310"/>
    <lineage>
        <taxon>Eukaryota</taxon>
        <taxon>Metazoa</taxon>
        <taxon>Ecdysozoa</taxon>
        <taxon>Arthropoda</taxon>
        <taxon>Hexapoda</taxon>
        <taxon>Insecta</taxon>
        <taxon>Pterygota</taxon>
        <taxon>Neoptera</taxon>
        <taxon>Paraneoptera</taxon>
        <taxon>Hemiptera</taxon>
        <taxon>Heteroptera</taxon>
        <taxon>Panheteroptera</taxon>
        <taxon>Pentatomomorpha</taxon>
        <taxon>Pentatomoidea</taxon>
        <taxon>Pentatomidae</taxon>
        <taxon>Pentatominae</taxon>
        <taxon>Nezara</taxon>
    </lineage>
</organism>
<evidence type="ECO:0000313" key="5">
    <source>
        <dbReference type="Proteomes" id="UP001152798"/>
    </source>
</evidence>
<evidence type="ECO:0000256" key="3">
    <source>
        <dbReference type="SAM" id="MobiDB-lite"/>
    </source>
</evidence>
<accession>A0A9P0HMD6</accession>
<gene>
    <name evidence="4" type="ORF">NEZAVI_LOCUS12746</name>
</gene>
<dbReference type="GO" id="GO:0005634">
    <property type="term" value="C:nucleus"/>
    <property type="evidence" value="ECO:0007669"/>
    <property type="project" value="TreeGrafter"/>
</dbReference>
<dbReference type="PANTHER" id="PTHR13261">
    <property type="entry name" value="BRCA2 AND CDKN1A INTERACTING PROTEIN"/>
    <property type="match status" value="1"/>
</dbReference>